<dbReference type="Proteomes" id="UP000192491">
    <property type="component" value="Unassembled WGS sequence"/>
</dbReference>
<gene>
    <name evidence="4" type="ORF">BWK73_11050</name>
</gene>
<protein>
    <recommendedName>
        <fullName evidence="6">AAA+ ATPase domain-containing protein</fullName>
    </recommendedName>
</protein>
<feature type="coiled-coil region" evidence="1">
    <location>
        <begin position="709"/>
        <end position="736"/>
    </location>
</feature>
<dbReference type="InterPro" id="IPR041679">
    <property type="entry name" value="DNA2/NAM7-like_C"/>
</dbReference>
<dbReference type="SUPFAM" id="SSF52540">
    <property type="entry name" value="P-loop containing nucleoside triphosphate hydrolases"/>
    <property type="match status" value="2"/>
</dbReference>
<evidence type="ECO:0000259" key="3">
    <source>
        <dbReference type="Pfam" id="PF13087"/>
    </source>
</evidence>
<evidence type="ECO:0000313" key="5">
    <source>
        <dbReference type="Proteomes" id="UP000192491"/>
    </source>
</evidence>
<accession>A0A1Y1QU56</accession>
<dbReference type="PANTHER" id="PTHR10887">
    <property type="entry name" value="DNA2/NAM7 HELICASE FAMILY"/>
    <property type="match status" value="1"/>
</dbReference>
<evidence type="ECO:0000256" key="1">
    <source>
        <dbReference type="SAM" id="Coils"/>
    </source>
</evidence>
<evidence type="ECO:0008006" key="6">
    <source>
        <dbReference type="Google" id="ProtNLM"/>
    </source>
</evidence>
<reference evidence="4 5" key="1">
    <citation type="submission" date="2017-01" db="EMBL/GenBank/DDBJ databases">
        <title>Novel large sulfur bacteria in the metagenomes of groundwater-fed chemosynthetic microbial mats in the Lake Huron basin.</title>
        <authorList>
            <person name="Sharrar A.M."/>
            <person name="Flood B.E."/>
            <person name="Bailey J.V."/>
            <person name="Jones D.S."/>
            <person name="Biddanda B."/>
            <person name="Ruberg S.A."/>
            <person name="Marcus D.N."/>
            <person name="Dick G.J."/>
        </authorList>
    </citation>
    <scope>NUCLEOTIDE SEQUENCE [LARGE SCALE GENOMIC DNA]</scope>
    <source>
        <strain evidence="4">A8</strain>
    </source>
</reference>
<dbReference type="AlphaFoldDB" id="A0A1Y1QU56"/>
<feature type="coiled-coil region" evidence="1">
    <location>
        <begin position="549"/>
        <end position="576"/>
    </location>
</feature>
<dbReference type="Pfam" id="PF13087">
    <property type="entry name" value="AAA_12"/>
    <property type="match status" value="1"/>
</dbReference>
<proteinExistence type="predicted"/>
<dbReference type="Pfam" id="PF13086">
    <property type="entry name" value="AAA_11"/>
    <property type="match status" value="2"/>
</dbReference>
<dbReference type="InterPro" id="IPR041677">
    <property type="entry name" value="DNA2/NAM7_AAA_11"/>
</dbReference>
<dbReference type="InterPro" id="IPR027417">
    <property type="entry name" value="P-loop_NTPase"/>
</dbReference>
<evidence type="ECO:0000313" key="4">
    <source>
        <dbReference type="EMBL" id="OQX13913.1"/>
    </source>
</evidence>
<keyword evidence="1" id="KW-0175">Coiled coil</keyword>
<comment type="caution">
    <text evidence="4">The sequence shown here is derived from an EMBL/GenBank/DDBJ whole genome shotgun (WGS) entry which is preliminary data.</text>
</comment>
<dbReference type="CDD" id="cd17934">
    <property type="entry name" value="DEXXQc_Upf1-like"/>
    <property type="match status" value="1"/>
</dbReference>
<dbReference type="EMBL" id="MTEJ01000038">
    <property type="protein sequence ID" value="OQX13913.1"/>
    <property type="molecule type" value="Genomic_DNA"/>
</dbReference>
<dbReference type="Gene3D" id="3.40.50.300">
    <property type="entry name" value="P-loop containing nucleotide triphosphate hydrolases"/>
    <property type="match status" value="3"/>
</dbReference>
<organism evidence="4 5">
    <name type="scientific">Thiothrix lacustris</name>
    <dbReference type="NCBI Taxonomy" id="525917"/>
    <lineage>
        <taxon>Bacteria</taxon>
        <taxon>Pseudomonadati</taxon>
        <taxon>Pseudomonadota</taxon>
        <taxon>Gammaproteobacteria</taxon>
        <taxon>Thiotrichales</taxon>
        <taxon>Thiotrichaceae</taxon>
        <taxon>Thiothrix</taxon>
    </lineage>
</organism>
<dbReference type="GO" id="GO:0004386">
    <property type="term" value="F:helicase activity"/>
    <property type="evidence" value="ECO:0007669"/>
    <property type="project" value="InterPro"/>
</dbReference>
<evidence type="ECO:0000259" key="2">
    <source>
        <dbReference type="Pfam" id="PF13086"/>
    </source>
</evidence>
<feature type="domain" description="DNA2/NAM7 helicase-like C-terminal" evidence="3">
    <location>
        <begin position="878"/>
        <end position="958"/>
    </location>
</feature>
<name>A0A1Y1QU56_9GAMM</name>
<dbReference type="InterPro" id="IPR045055">
    <property type="entry name" value="DNA2/NAM7-like"/>
</dbReference>
<sequence length="982" mass="112329">MPEFTKTLPKYAIETKQRLENWTDFLNFKDNLIRHKTEGLRYLHWSLNEEKGQVQFLVIAENNLALKRAGNAFNRQNLHAFDLKKSTCPYRFSLPQNSAGERVDSAFSNFGQLANNGLKAIQDNHPANKLIQACDAYRQILKKEDPKSSFDFDKAVFANLFVEVSEELNNRISQLEDDLVVDADAPSGEKVGRSRAERIKALFKNLPEQGFLSISLVGDLALIGRHRRAVNNLRQNESCYAPYLSSYIFDITNANQPTEIPEITEWENQNLNEKQKSAVQKMLAAPDICLIQGPPGTGKTTVIAEACLQFAKRGESVLLASQAHDALDNALSRLQDNPNLRAIRLARYASRITDDGKGFTGENVLSKQYVALRNYVTREYLKPHDDLNAEIEKLTDWLSQADYVVHDLTTLRVNYKKNNQALIQAKTILTEAQALFDRQIAVYQRQQQDAASTQQLIAFLERGIGTNTLSNSTLHLPEFVYPLAEKLCDLQAVKINKHFSYSSFLAEPENQMAILVNVFNRWQAVMQAMPRMQLDLERLNNCQDGQLLDTQTQLKIDALKQEIAILEKRLEDEDDDELTLQWKQKRREVRSLKENQVSGLTGDYFQLFSDVDHFTQMDNMAVVKSLLNQRLQELKAQKAIISPLTSQVIAQLQQVQGQIMEQQPDESAVQMALANVNHLSEREMQLRQQGQQQSESAKNLLTQSGFDATDRIEDVVAKQKSRVEQLKNDLEEMRHRNQDFQPLFERWQTMLAEPEKRASADWNELEEPYINSCNLVAISCNEDEKTLTDAGFDGFDVVIIDEVSKATPLELLLPLMRGKKAILVGDHRQLPPLFNEADGLTFEDEVEQNETQAEDDKQLTNTNLTKENLHKFEKMVTASLFKELFEQAPDSLRERLNIQFRMHPDIMRMINFFYEGQLECGNPDAIRPHGLEFKTLNNRLLSKNDHLLWIDTTNDESGKRFQIIDILPSLKEGDSYCIQLDS</sequence>
<feature type="domain" description="DNA2/NAM7 helicase helicase" evidence="2">
    <location>
        <begin position="270"/>
        <end position="456"/>
    </location>
</feature>
<feature type="domain" description="DNA2/NAM7 helicase helicase" evidence="2">
    <location>
        <begin position="668"/>
        <end position="833"/>
    </location>
</feature>
<dbReference type="PANTHER" id="PTHR10887:SF495">
    <property type="entry name" value="HELICASE SENATAXIN ISOFORM X1-RELATED"/>
    <property type="match status" value="1"/>
</dbReference>